<dbReference type="Pfam" id="PF03364">
    <property type="entry name" value="Polyketide_cyc"/>
    <property type="match status" value="1"/>
</dbReference>
<evidence type="ECO:0000313" key="4">
    <source>
        <dbReference type="Proteomes" id="UP000611554"/>
    </source>
</evidence>
<dbReference type="Gene3D" id="3.30.530.20">
    <property type="match status" value="1"/>
</dbReference>
<sequence length="387" mass="43648">MAETSRGGGLVREVERALPVDQLTDELRNLAEALGDRLLSSVTDKVDDLTGRLTDYLQNSDSGLLGLAGSVIGSKHPIASGLKGVAKMAGGGLLRKITGGKGGGGKGKKLKVTNIIESIDVGAPRRLVYDQWTQFGDFPSFMKKVENVTQESDEKNQWRAQIFLSHRTWKSTIIEQVPDQRIVWRSEGPKGYPNGSVTFHEVAPDMTRVLLVIEYYPKGLFEYTGNLWRAQGRRVRLELKHFRRHVMMQTVLNPDDLEGWRGEIRDSEVVKDQETALREEEEEREREEAGGEEEPEEREGAEGAEEEEEEPEEEEGEEGEEGEEEEEEPEEEGEEEEPRAAGGRRRAAPRREQAARGRRAEPEPEEEEEEEEPPARRPRRRAAARNA</sequence>
<dbReference type="SUPFAM" id="SSF55961">
    <property type="entry name" value="Bet v1-like"/>
    <property type="match status" value="1"/>
</dbReference>
<evidence type="ECO:0000256" key="1">
    <source>
        <dbReference type="SAM" id="MobiDB-lite"/>
    </source>
</evidence>
<comment type="caution">
    <text evidence="3">The sequence shown here is derived from an EMBL/GenBank/DDBJ whole genome shotgun (WGS) entry which is preliminary data.</text>
</comment>
<accession>A0ABQ2QM49</accession>
<feature type="compositionally biased region" description="Basic and acidic residues" evidence="1">
    <location>
        <begin position="349"/>
        <end position="362"/>
    </location>
</feature>
<feature type="compositionally biased region" description="Acidic residues" evidence="1">
    <location>
        <begin position="279"/>
        <end position="337"/>
    </location>
</feature>
<reference evidence="4" key="1">
    <citation type="journal article" date="2019" name="Int. J. Syst. Evol. Microbiol.">
        <title>The Global Catalogue of Microorganisms (GCM) 10K type strain sequencing project: providing services to taxonomists for standard genome sequencing and annotation.</title>
        <authorList>
            <consortium name="The Broad Institute Genomics Platform"/>
            <consortium name="The Broad Institute Genome Sequencing Center for Infectious Disease"/>
            <person name="Wu L."/>
            <person name="Ma J."/>
        </authorList>
    </citation>
    <scope>NUCLEOTIDE SEQUENCE [LARGE SCALE GENOMIC DNA]</scope>
    <source>
        <strain evidence="4">JCM 3115</strain>
    </source>
</reference>
<dbReference type="RefSeq" id="WP_189245458.1">
    <property type="nucleotide sequence ID" value="NZ_BMQJ01000002.1"/>
</dbReference>
<gene>
    <name evidence="3" type="ORF">GCM10010140_12480</name>
</gene>
<dbReference type="CDD" id="cd07817">
    <property type="entry name" value="SRPBCC_8"/>
    <property type="match status" value="1"/>
</dbReference>
<dbReference type="PANTHER" id="PTHR33824:SF7">
    <property type="entry name" value="POLYKETIDE CYCLASE_DEHYDRASE AND LIPID TRANSPORT SUPERFAMILY PROTEIN"/>
    <property type="match status" value="1"/>
</dbReference>
<name>A0ABQ2QM49_9ACTN</name>
<evidence type="ECO:0000313" key="3">
    <source>
        <dbReference type="EMBL" id="GGP84816.1"/>
    </source>
</evidence>
<dbReference type="InterPro" id="IPR047137">
    <property type="entry name" value="ORF3"/>
</dbReference>
<feature type="compositionally biased region" description="Basic and acidic residues" evidence="1">
    <location>
        <begin position="268"/>
        <end position="278"/>
    </location>
</feature>
<keyword evidence="4" id="KW-1185">Reference proteome</keyword>
<evidence type="ECO:0000259" key="2">
    <source>
        <dbReference type="Pfam" id="PF03364"/>
    </source>
</evidence>
<dbReference type="PANTHER" id="PTHR33824">
    <property type="entry name" value="POLYKETIDE CYCLASE/DEHYDRASE AND LIPID TRANSPORT SUPERFAMILY PROTEIN"/>
    <property type="match status" value="1"/>
</dbReference>
<feature type="region of interest" description="Disordered" evidence="1">
    <location>
        <begin position="268"/>
        <end position="387"/>
    </location>
</feature>
<dbReference type="Proteomes" id="UP000611554">
    <property type="component" value="Unassembled WGS sequence"/>
</dbReference>
<feature type="domain" description="Coenzyme Q-binding protein COQ10 START" evidence="2">
    <location>
        <begin position="121"/>
        <end position="241"/>
    </location>
</feature>
<dbReference type="InterPro" id="IPR023393">
    <property type="entry name" value="START-like_dom_sf"/>
</dbReference>
<feature type="compositionally biased region" description="Acidic residues" evidence="1">
    <location>
        <begin position="363"/>
        <end position="372"/>
    </location>
</feature>
<feature type="compositionally biased region" description="Basic residues" evidence="1">
    <location>
        <begin position="376"/>
        <end position="387"/>
    </location>
</feature>
<proteinExistence type="predicted"/>
<organism evidence="3 4">
    <name type="scientific">Streptosporangium pseudovulgare</name>
    <dbReference type="NCBI Taxonomy" id="35765"/>
    <lineage>
        <taxon>Bacteria</taxon>
        <taxon>Bacillati</taxon>
        <taxon>Actinomycetota</taxon>
        <taxon>Actinomycetes</taxon>
        <taxon>Streptosporangiales</taxon>
        <taxon>Streptosporangiaceae</taxon>
        <taxon>Streptosporangium</taxon>
    </lineage>
</organism>
<dbReference type="EMBL" id="BMQJ01000002">
    <property type="protein sequence ID" value="GGP84816.1"/>
    <property type="molecule type" value="Genomic_DNA"/>
</dbReference>
<protein>
    <recommendedName>
        <fullName evidence="2">Coenzyme Q-binding protein COQ10 START domain-containing protein</fullName>
    </recommendedName>
</protein>
<dbReference type="InterPro" id="IPR005031">
    <property type="entry name" value="COQ10_START"/>
</dbReference>